<evidence type="ECO:0000313" key="3">
    <source>
        <dbReference type="Proteomes" id="UP000321863"/>
    </source>
</evidence>
<reference evidence="2 3" key="1">
    <citation type="submission" date="2019-07" db="EMBL/GenBank/DDBJ databases">
        <title>Whole genome shotgun sequence of Chryseobacterium hagamense NBRC 105253.</title>
        <authorList>
            <person name="Hosoyama A."/>
            <person name="Uohara A."/>
            <person name="Ohji S."/>
            <person name="Ichikawa N."/>
        </authorList>
    </citation>
    <scope>NUCLEOTIDE SEQUENCE [LARGE SCALE GENOMIC DNA]</scope>
    <source>
        <strain evidence="2 3">NBRC 105253</strain>
    </source>
</reference>
<evidence type="ECO:0000259" key="1">
    <source>
        <dbReference type="Pfam" id="PF00364"/>
    </source>
</evidence>
<dbReference type="CDD" id="cd06849">
    <property type="entry name" value="lipoyl_domain"/>
    <property type="match status" value="1"/>
</dbReference>
<sequence>MKIEEIRIPSMMGENVKVKKWYVKNNEMVKKNSLLVEIESGDFDMEINSNYSGKLKILLQEDSYGKTNDVLCTITY</sequence>
<dbReference type="Proteomes" id="UP000321863">
    <property type="component" value="Unassembled WGS sequence"/>
</dbReference>
<dbReference type="RefSeq" id="WP_146944562.1">
    <property type="nucleotide sequence ID" value="NZ_BJYJ01000050.1"/>
</dbReference>
<dbReference type="EMBL" id="BJYJ01000050">
    <property type="protein sequence ID" value="GEN78135.1"/>
    <property type="molecule type" value="Genomic_DNA"/>
</dbReference>
<name>A0A511YSH3_9FLAO</name>
<comment type="caution">
    <text evidence="2">The sequence shown here is derived from an EMBL/GenBank/DDBJ whole genome shotgun (WGS) entry which is preliminary data.</text>
</comment>
<feature type="domain" description="Lipoyl-binding" evidence="1">
    <location>
        <begin position="5"/>
        <end position="74"/>
    </location>
</feature>
<dbReference type="InterPro" id="IPR000089">
    <property type="entry name" value="Biotin_lipoyl"/>
</dbReference>
<gene>
    <name evidence="2" type="ORF">CHA01nite_38750</name>
</gene>
<dbReference type="OrthoDB" id="1271309at2"/>
<dbReference type="Gene3D" id="2.40.50.100">
    <property type="match status" value="1"/>
</dbReference>
<evidence type="ECO:0000313" key="2">
    <source>
        <dbReference type="EMBL" id="GEN78135.1"/>
    </source>
</evidence>
<dbReference type="SUPFAM" id="SSF51230">
    <property type="entry name" value="Single hybrid motif"/>
    <property type="match status" value="1"/>
</dbReference>
<dbReference type="AlphaFoldDB" id="A0A511YSH3"/>
<keyword evidence="3" id="KW-1185">Reference proteome</keyword>
<dbReference type="Pfam" id="PF00364">
    <property type="entry name" value="Biotin_lipoyl"/>
    <property type="match status" value="1"/>
</dbReference>
<accession>A0A511YSH3</accession>
<proteinExistence type="predicted"/>
<organism evidence="2 3">
    <name type="scientific">Chryseobacterium hagamense</name>
    <dbReference type="NCBI Taxonomy" id="395935"/>
    <lineage>
        <taxon>Bacteria</taxon>
        <taxon>Pseudomonadati</taxon>
        <taxon>Bacteroidota</taxon>
        <taxon>Flavobacteriia</taxon>
        <taxon>Flavobacteriales</taxon>
        <taxon>Weeksellaceae</taxon>
        <taxon>Chryseobacterium group</taxon>
        <taxon>Chryseobacterium</taxon>
    </lineage>
</organism>
<dbReference type="InterPro" id="IPR011053">
    <property type="entry name" value="Single_hybrid_motif"/>
</dbReference>
<protein>
    <recommendedName>
        <fullName evidence="1">Lipoyl-binding domain-containing protein</fullName>
    </recommendedName>
</protein>